<sequence>MPSGPSDPAAPPFLDHLADDSARFRTVLADAPPGLRVPTCPDWDADDLIWHLAEVQWFWGEIAAGGLTTRADVDALDGRRVERPADRAGLLEHFDRSSSRLHAALAALDPATELWMWADEHTAGYIARRQAHEAMIHRLDAELTVGARTPLDCRLAADGVDEALRIMRGYEPEPGLTHEPVAGTVTIATVDAMHAWTVTPVRITGAYEGRQIDLRRFLVDDGPDDASAAEICGTAADLDCWLWNRPAAEAITREGEAAALAAVDAVLTDSID</sequence>
<protein>
    <submittedName>
        <fullName evidence="2">Uncharacterized protein (TIGR03083 family)</fullName>
    </submittedName>
</protein>
<evidence type="ECO:0000259" key="1">
    <source>
        <dbReference type="Pfam" id="PF11716"/>
    </source>
</evidence>
<dbReference type="PANTHER" id="PTHR40758:SF1">
    <property type="entry name" value="CONSERVED PROTEIN"/>
    <property type="match status" value="1"/>
</dbReference>
<dbReference type="RefSeq" id="WP_141844833.1">
    <property type="nucleotide sequence ID" value="NZ_VFPM01000002.1"/>
</dbReference>
<feature type="domain" description="Mycothiol-dependent maleylpyruvate isomerase metal-binding" evidence="1">
    <location>
        <begin position="15"/>
        <end position="141"/>
    </location>
</feature>
<dbReference type="Proteomes" id="UP000316747">
    <property type="component" value="Unassembled WGS sequence"/>
</dbReference>
<dbReference type="Pfam" id="PF11716">
    <property type="entry name" value="MDMPI_N"/>
    <property type="match status" value="1"/>
</dbReference>
<evidence type="ECO:0000313" key="3">
    <source>
        <dbReference type="Proteomes" id="UP000316747"/>
    </source>
</evidence>
<comment type="caution">
    <text evidence="2">The sequence shown here is derived from an EMBL/GenBank/DDBJ whole genome shotgun (WGS) entry which is preliminary data.</text>
</comment>
<dbReference type="SUPFAM" id="SSF109854">
    <property type="entry name" value="DinB/YfiT-like putative metalloenzymes"/>
    <property type="match status" value="1"/>
</dbReference>
<dbReference type="GO" id="GO:0005886">
    <property type="term" value="C:plasma membrane"/>
    <property type="evidence" value="ECO:0007669"/>
    <property type="project" value="TreeGrafter"/>
</dbReference>
<dbReference type="InterPro" id="IPR034660">
    <property type="entry name" value="DinB/YfiT-like"/>
</dbReference>
<dbReference type="NCBIfam" id="TIGR03083">
    <property type="entry name" value="maleylpyruvate isomerase family mycothiol-dependent enzyme"/>
    <property type="match status" value="1"/>
</dbReference>
<evidence type="ECO:0000313" key="2">
    <source>
        <dbReference type="EMBL" id="TQM62804.1"/>
    </source>
</evidence>
<accession>A0A543HWT0</accession>
<dbReference type="GO" id="GO:0046872">
    <property type="term" value="F:metal ion binding"/>
    <property type="evidence" value="ECO:0007669"/>
    <property type="project" value="InterPro"/>
</dbReference>
<dbReference type="AlphaFoldDB" id="A0A543HWT0"/>
<proteinExistence type="predicted"/>
<dbReference type="InterPro" id="IPR024344">
    <property type="entry name" value="MDMPI_metal-binding"/>
</dbReference>
<dbReference type="InterPro" id="IPR017517">
    <property type="entry name" value="Maleyloyr_isom"/>
</dbReference>
<gene>
    <name evidence="2" type="ORF">FBY41_2842</name>
</gene>
<name>A0A543HWT0_9MICO</name>
<dbReference type="OrthoDB" id="3671213at2"/>
<dbReference type="EMBL" id="VFPM01000002">
    <property type="protein sequence ID" value="TQM62804.1"/>
    <property type="molecule type" value="Genomic_DNA"/>
</dbReference>
<keyword evidence="3" id="KW-1185">Reference proteome</keyword>
<organism evidence="2 3">
    <name type="scientific">Humibacillus xanthopallidus</name>
    <dbReference type="NCBI Taxonomy" id="412689"/>
    <lineage>
        <taxon>Bacteria</taxon>
        <taxon>Bacillati</taxon>
        <taxon>Actinomycetota</taxon>
        <taxon>Actinomycetes</taxon>
        <taxon>Micrococcales</taxon>
        <taxon>Intrasporangiaceae</taxon>
        <taxon>Humibacillus</taxon>
    </lineage>
</organism>
<reference evidence="2 3" key="1">
    <citation type="submission" date="2019-06" db="EMBL/GenBank/DDBJ databases">
        <title>Genome sequencing of plant associated microbes to promote plant fitness in Sorghum bicolor and Oryza sativa.</title>
        <authorList>
            <person name="Coleman-Derr D."/>
        </authorList>
    </citation>
    <scope>NUCLEOTIDE SEQUENCE [LARGE SCALE GENOMIC DNA]</scope>
    <source>
        <strain evidence="2 3">KV-663</strain>
    </source>
</reference>
<dbReference type="PANTHER" id="PTHR40758">
    <property type="entry name" value="CONSERVED PROTEIN"/>
    <property type="match status" value="1"/>
</dbReference>